<dbReference type="InterPro" id="IPR050567">
    <property type="entry name" value="Mitochondrial_Carrier"/>
</dbReference>
<reference evidence="13 14" key="1">
    <citation type="submission" date="2024-03" db="EMBL/GenBank/DDBJ databases">
        <title>Aureococcus anophagefferens CCMP1851 and Kratosvirus quantuckense: Draft genome of a second virus-susceptible host strain in the model system.</title>
        <authorList>
            <person name="Chase E."/>
            <person name="Truchon A.R."/>
            <person name="Schepens W."/>
            <person name="Wilhelm S.W."/>
        </authorList>
    </citation>
    <scope>NUCLEOTIDE SEQUENCE [LARGE SCALE GENOMIC DNA]</scope>
    <source>
        <strain evidence="13 14">CCMP1851</strain>
    </source>
</reference>
<keyword evidence="3 10" id="KW-0813">Transport</keyword>
<comment type="caution">
    <text evidence="13">The sequence shown here is derived from an EMBL/GenBank/DDBJ whole genome shotgun (WGS) entry which is preliminary data.</text>
</comment>
<evidence type="ECO:0000256" key="12">
    <source>
        <dbReference type="SAM" id="Phobius"/>
    </source>
</evidence>
<dbReference type="PANTHER" id="PTHR45624">
    <property type="entry name" value="MITOCHONDRIAL BASIC AMINO ACIDS TRANSPORTER-RELATED"/>
    <property type="match status" value="1"/>
</dbReference>
<evidence type="ECO:0000256" key="3">
    <source>
        <dbReference type="ARBA" id="ARBA00022448"/>
    </source>
</evidence>
<evidence type="ECO:0000256" key="2">
    <source>
        <dbReference type="ARBA" id="ARBA00006375"/>
    </source>
</evidence>
<dbReference type="EMBL" id="JBBJCI010000426">
    <property type="protein sequence ID" value="KAK7230678.1"/>
    <property type="molecule type" value="Genomic_DNA"/>
</dbReference>
<evidence type="ECO:0000256" key="5">
    <source>
        <dbReference type="ARBA" id="ARBA00022737"/>
    </source>
</evidence>
<evidence type="ECO:0000256" key="9">
    <source>
        <dbReference type="PROSITE-ProRule" id="PRU00282"/>
    </source>
</evidence>
<dbReference type="Pfam" id="PF00153">
    <property type="entry name" value="Mito_carr"/>
    <property type="match status" value="3"/>
</dbReference>
<evidence type="ECO:0000256" key="6">
    <source>
        <dbReference type="ARBA" id="ARBA00022989"/>
    </source>
</evidence>
<keyword evidence="14" id="KW-1185">Reference proteome</keyword>
<keyword evidence="5" id="KW-0677">Repeat</keyword>
<dbReference type="SUPFAM" id="SSF103506">
    <property type="entry name" value="Mitochondrial carrier"/>
    <property type="match status" value="1"/>
</dbReference>
<keyword evidence="7" id="KW-0496">Mitochondrion</keyword>
<evidence type="ECO:0000256" key="1">
    <source>
        <dbReference type="ARBA" id="ARBA00004225"/>
    </source>
</evidence>
<sequence length="301" mass="31897">MGGEDKYDQPMWSAVLAGTIGGGVAVVVGYPFETVKVRLQTGTTRHLFRDLFSGVTAPLTTVTPAWAIMYAAYYGAQSWLATKAHWELSPVAKGAVSGALCGFATAAVTVPTDVVKINAQRMHCSAPEAFRKLLSKGGPGFLVHGGVATAVHLTASQAIFFGTYEYALSRLASRAAPAAPAAPVPRVDYAPAIAGGLSGVMEWTCCMSSDSVKTRYQSGPMGASYVGVWRSVYATEGPRGFYRGYAPVILRAVPVNASTFFVIEYVNDAIRRHLVEEKKRRNTTRPAPAAAPAVGGRSELS</sequence>
<evidence type="ECO:0000256" key="8">
    <source>
        <dbReference type="ARBA" id="ARBA00023136"/>
    </source>
</evidence>
<comment type="subcellular location">
    <subcellularLocation>
        <location evidence="1">Mitochondrion membrane</location>
        <topology evidence="1">Multi-pass membrane protein</topology>
    </subcellularLocation>
</comment>
<name>A0ABR1FH48_AURAN</name>
<protein>
    <submittedName>
        <fullName evidence="13">Mitochondrial carrier protein</fullName>
    </submittedName>
</protein>
<evidence type="ECO:0000256" key="7">
    <source>
        <dbReference type="ARBA" id="ARBA00023128"/>
    </source>
</evidence>
<comment type="similarity">
    <text evidence="2 10">Belongs to the mitochondrial carrier (TC 2.A.29) family.</text>
</comment>
<dbReference type="Proteomes" id="UP001363151">
    <property type="component" value="Unassembled WGS sequence"/>
</dbReference>
<organism evidence="13 14">
    <name type="scientific">Aureococcus anophagefferens</name>
    <name type="common">Harmful bloom alga</name>
    <dbReference type="NCBI Taxonomy" id="44056"/>
    <lineage>
        <taxon>Eukaryota</taxon>
        <taxon>Sar</taxon>
        <taxon>Stramenopiles</taxon>
        <taxon>Ochrophyta</taxon>
        <taxon>Pelagophyceae</taxon>
        <taxon>Pelagomonadales</taxon>
        <taxon>Pelagomonadaceae</taxon>
        <taxon>Aureococcus</taxon>
    </lineage>
</organism>
<feature type="region of interest" description="Disordered" evidence="11">
    <location>
        <begin position="277"/>
        <end position="301"/>
    </location>
</feature>
<feature type="transmembrane region" description="Helical" evidence="12">
    <location>
        <begin position="51"/>
        <end position="74"/>
    </location>
</feature>
<feature type="repeat" description="Solcar" evidence="9">
    <location>
        <begin position="89"/>
        <end position="170"/>
    </location>
</feature>
<dbReference type="InterPro" id="IPR018108">
    <property type="entry name" value="MCP_transmembrane"/>
</dbReference>
<feature type="transmembrane region" description="Helical" evidence="12">
    <location>
        <begin position="12"/>
        <end position="30"/>
    </location>
</feature>
<dbReference type="PROSITE" id="PS50920">
    <property type="entry name" value="SOLCAR"/>
    <property type="match status" value="2"/>
</dbReference>
<keyword evidence="8 9" id="KW-0472">Membrane</keyword>
<evidence type="ECO:0000256" key="4">
    <source>
        <dbReference type="ARBA" id="ARBA00022692"/>
    </source>
</evidence>
<gene>
    <name evidence="13" type="primary">SLC25A20</name>
    <name evidence="13" type="ORF">SO694_00078030</name>
</gene>
<keyword evidence="4 9" id="KW-0812">Transmembrane</keyword>
<proteinExistence type="inferred from homology"/>
<evidence type="ECO:0000256" key="10">
    <source>
        <dbReference type="RuleBase" id="RU000488"/>
    </source>
</evidence>
<dbReference type="InterPro" id="IPR023395">
    <property type="entry name" value="MCP_dom_sf"/>
</dbReference>
<evidence type="ECO:0000313" key="13">
    <source>
        <dbReference type="EMBL" id="KAK7230678.1"/>
    </source>
</evidence>
<feature type="repeat" description="Solcar" evidence="9">
    <location>
        <begin position="186"/>
        <end position="269"/>
    </location>
</feature>
<dbReference type="Gene3D" id="1.50.40.10">
    <property type="entry name" value="Mitochondrial carrier domain"/>
    <property type="match status" value="2"/>
</dbReference>
<accession>A0ABR1FH48</accession>
<evidence type="ECO:0000313" key="14">
    <source>
        <dbReference type="Proteomes" id="UP001363151"/>
    </source>
</evidence>
<keyword evidence="6 12" id="KW-1133">Transmembrane helix</keyword>
<evidence type="ECO:0000256" key="11">
    <source>
        <dbReference type="SAM" id="MobiDB-lite"/>
    </source>
</evidence>